<evidence type="ECO:0000313" key="8">
    <source>
        <dbReference type="Proteomes" id="UP001200034"/>
    </source>
</evidence>
<feature type="transmembrane region" description="Helical" evidence="6">
    <location>
        <begin position="151"/>
        <end position="171"/>
    </location>
</feature>
<dbReference type="InterPro" id="IPR013604">
    <property type="entry name" value="7TM_chemorcpt"/>
</dbReference>
<comment type="subcellular location">
    <subcellularLocation>
        <location evidence="1 6">Cell membrane</location>
        <topology evidence="1 6">Multi-pass membrane protein</topology>
    </subcellularLocation>
</comment>
<dbReference type="Proteomes" id="UP001200034">
    <property type="component" value="Unassembled WGS sequence"/>
</dbReference>
<sequence length="420" mass="48689">MRFLKAATRRIRFSWQTLGVCSWSLISKVVLVCVSITVLQNNLYGLLPCRFSISRRKFVFSKSMAIYCFMVATIFGIYYVNHMWKEYASGQLGQLDIIQIYCYVNTIAALLNYVTQWAIMGDILHFVNNLPLFSTINYFDITLMSVRRSVIFVLIKMFGFPLMLQLAALFYQKHKQTELSWMHSSITMIPILLGNQLNNCFFGGILIAHGLFMHINKVLRQMLAEVNRLQTPLGMFLHKPYYRMQRFCDLADQLDELARKYTQIANFSRKYLVLTSFSLVLSLAINLFTTTLACYMQYQSIADYVFIEEAYDVTKALSHFVFLLVPFLEIILMARVSQQELNEAKEAGDLLQRMNMEHADVRFKEVADAFWLEVCTINLKLMPMGLLELDGSVVNKLYSTVAGFLLFLIQNDLNFRFSIK</sequence>
<feature type="transmembrane region" description="Helical" evidence="6">
    <location>
        <begin position="191"/>
        <end position="212"/>
    </location>
</feature>
<evidence type="ECO:0000256" key="1">
    <source>
        <dbReference type="ARBA" id="ARBA00004651"/>
    </source>
</evidence>
<keyword evidence="6" id="KW-0807">Transducer</keyword>
<keyword evidence="5 6" id="KW-0472">Membrane</keyword>
<accession>A0AAD4JUK8</accession>
<comment type="function">
    <text evidence="6">Gustatory receptor which mediates acceptance or avoidance behavior, depending on its substrates.</text>
</comment>
<evidence type="ECO:0000256" key="3">
    <source>
        <dbReference type="ARBA" id="ARBA00022692"/>
    </source>
</evidence>
<gene>
    <name evidence="7" type="ORF">KR093_009592</name>
</gene>
<feature type="transmembrane region" description="Helical" evidence="6">
    <location>
        <begin position="92"/>
        <end position="111"/>
    </location>
</feature>
<evidence type="ECO:0000256" key="6">
    <source>
        <dbReference type="RuleBase" id="RU363108"/>
    </source>
</evidence>
<reference evidence="7" key="1">
    <citation type="journal article" date="2021" name="Mol. Ecol. Resour.">
        <title>Phylogenomic analyses of the genus Drosophila reveals genomic signals of climate adaptation.</title>
        <authorList>
            <person name="Li F."/>
            <person name="Rane R.V."/>
            <person name="Luria V."/>
            <person name="Xiong Z."/>
            <person name="Chen J."/>
            <person name="Li Z."/>
            <person name="Catullo R.A."/>
            <person name="Griffin P.C."/>
            <person name="Schiffer M."/>
            <person name="Pearce S."/>
            <person name="Lee S.F."/>
            <person name="McElroy K."/>
            <person name="Stocker A."/>
            <person name="Shirriffs J."/>
            <person name="Cockerell F."/>
            <person name="Coppin C."/>
            <person name="Sgro C.M."/>
            <person name="Karger A."/>
            <person name="Cain J.W."/>
            <person name="Weber J.A."/>
            <person name="Santpere G."/>
            <person name="Kirschner M.W."/>
            <person name="Hoffmann A.A."/>
            <person name="Oakeshott J.G."/>
            <person name="Zhang G."/>
        </authorList>
    </citation>
    <scope>NUCLEOTIDE SEQUENCE</scope>
    <source>
        <strain evidence="7">BGI-SZ-2011g</strain>
    </source>
</reference>
<proteinExistence type="inferred from homology"/>
<keyword evidence="4 6" id="KW-1133">Transmembrane helix</keyword>
<keyword evidence="3 6" id="KW-0812">Transmembrane</keyword>
<organism evidence="7 8">
    <name type="scientific">Drosophila rubida</name>
    <dbReference type="NCBI Taxonomy" id="30044"/>
    <lineage>
        <taxon>Eukaryota</taxon>
        <taxon>Metazoa</taxon>
        <taxon>Ecdysozoa</taxon>
        <taxon>Arthropoda</taxon>
        <taxon>Hexapoda</taxon>
        <taxon>Insecta</taxon>
        <taxon>Pterygota</taxon>
        <taxon>Neoptera</taxon>
        <taxon>Endopterygota</taxon>
        <taxon>Diptera</taxon>
        <taxon>Brachycera</taxon>
        <taxon>Muscomorpha</taxon>
        <taxon>Ephydroidea</taxon>
        <taxon>Drosophilidae</taxon>
        <taxon>Drosophila</taxon>
    </lineage>
</organism>
<feature type="transmembrane region" description="Helical" evidence="6">
    <location>
        <begin position="271"/>
        <end position="298"/>
    </location>
</feature>
<protein>
    <recommendedName>
        <fullName evidence="6">Gustatory receptor</fullName>
    </recommendedName>
</protein>
<name>A0AAD4JUK8_9MUSC</name>
<dbReference type="GO" id="GO:0050909">
    <property type="term" value="P:sensory perception of taste"/>
    <property type="evidence" value="ECO:0007669"/>
    <property type="project" value="InterPro"/>
</dbReference>
<evidence type="ECO:0000313" key="7">
    <source>
        <dbReference type="EMBL" id="KAH8359928.1"/>
    </source>
</evidence>
<evidence type="ECO:0000256" key="5">
    <source>
        <dbReference type="ARBA" id="ARBA00023136"/>
    </source>
</evidence>
<keyword evidence="8" id="KW-1185">Reference proteome</keyword>
<feature type="transmembrane region" description="Helical" evidence="6">
    <location>
        <begin position="59"/>
        <end position="80"/>
    </location>
</feature>
<keyword evidence="6" id="KW-0675">Receptor</keyword>
<comment type="caution">
    <text evidence="6">Lacks conserved residue(s) required for the propagation of feature annotation.</text>
</comment>
<comment type="caution">
    <text evidence="7">The sequence shown here is derived from an EMBL/GenBank/DDBJ whole genome shotgun (WGS) entry which is preliminary data.</text>
</comment>
<comment type="similarity">
    <text evidence="6">Belongs to the insect chemoreceptor superfamily. Gustatory receptor (GR) family.</text>
</comment>
<dbReference type="GO" id="GO:0005886">
    <property type="term" value="C:plasma membrane"/>
    <property type="evidence" value="ECO:0007669"/>
    <property type="project" value="UniProtKB-SubCell"/>
</dbReference>
<dbReference type="Pfam" id="PF08395">
    <property type="entry name" value="7tm_7"/>
    <property type="match status" value="1"/>
</dbReference>
<dbReference type="AlphaFoldDB" id="A0AAD4JUK8"/>
<keyword evidence="2 6" id="KW-1003">Cell membrane</keyword>
<dbReference type="GO" id="GO:0007165">
    <property type="term" value="P:signal transduction"/>
    <property type="evidence" value="ECO:0007669"/>
    <property type="project" value="UniProtKB-KW"/>
</dbReference>
<evidence type="ECO:0000256" key="2">
    <source>
        <dbReference type="ARBA" id="ARBA00022475"/>
    </source>
</evidence>
<evidence type="ECO:0000256" key="4">
    <source>
        <dbReference type="ARBA" id="ARBA00022989"/>
    </source>
</evidence>
<dbReference type="EMBL" id="JAJJHW010003409">
    <property type="protein sequence ID" value="KAH8359928.1"/>
    <property type="molecule type" value="Genomic_DNA"/>
</dbReference>
<feature type="transmembrane region" description="Helical" evidence="6">
    <location>
        <begin position="318"/>
        <end position="336"/>
    </location>
</feature>